<dbReference type="Pfam" id="PF10035">
    <property type="entry name" value="DUF2179"/>
    <property type="match status" value="1"/>
</dbReference>
<feature type="transmembrane region" description="Helical" evidence="6">
    <location>
        <begin position="78"/>
        <end position="96"/>
    </location>
</feature>
<feature type="domain" description="DUF2179" evidence="7">
    <location>
        <begin position="217"/>
        <end position="271"/>
    </location>
</feature>
<keyword evidence="9" id="KW-1185">Reference proteome</keyword>
<accession>A0A4Y7R638</accession>
<evidence type="ECO:0000313" key="8">
    <source>
        <dbReference type="EMBL" id="TEB04317.1"/>
    </source>
</evidence>
<feature type="transmembrane region" description="Helical" evidence="6">
    <location>
        <begin position="142"/>
        <end position="163"/>
    </location>
</feature>
<dbReference type="CDD" id="cd16380">
    <property type="entry name" value="YitT_C"/>
    <property type="match status" value="1"/>
</dbReference>
<evidence type="ECO:0000256" key="3">
    <source>
        <dbReference type="ARBA" id="ARBA00022692"/>
    </source>
</evidence>
<comment type="caution">
    <text evidence="8">The sequence shown here is derived from an EMBL/GenBank/DDBJ whole genome shotgun (WGS) entry which is preliminary data.</text>
</comment>
<proteinExistence type="predicted"/>
<evidence type="ECO:0000256" key="4">
    <source>
        <dbReference type="ARBA" id="ARBA00022989"/>
    </source>
</evidence>
<evidence type="ECO:0000313" key="9">
    <source>
        <dbReference type="Proteomes" id="UP000298324"/>
    </source>
</evidence>
<dbReference type="GO" id="GO:0005886">
    <property type="term" value="C:plasma membrane"/>
    <property type="evidence" value="ECO:0007669"/>
    <property type="project" value="UniProtKB-SubCell"/>
</dbReference>
<dbReference type="RefSeq" id="WP_190259468.1">
    <property type="nucleotide sequence ID" value="NZ_QFGA01000004.1"/>
</dbReference>
<keyword evidence="3 6" id="KW-0812">Transmembrane</keyword>
<keyword evidence="5 6" id="KW-0472">Membrane</keyword>
<evidence type="ECO:0000256" key="5">
    <source>
        <dbReference type="ARBA" id="ARBA00023136"/>
    </source>
</evidence>
<dbReference type="PANTHER" id="PTHR33545">
    <property type="entry name" value="UPF0750 MEMBRANE PROTEIN YITT-RELATED"/>
    <property type="match status" value="1"/>
</dbReference>
<dbReference type="InterPro" id="IPR003740">
    <property type="entry name" value="YitT"/>
</dbReference>
<evidence type="ECO:0000259" key="7">
    <source>
        <dbReference type="Pfam" id="PF10035"/>
    </source>
</evidence>
<reference evidence="8 9" key="1">
    <citation type="journal article" date="2018" name="Environ. Microbiol.">
        <title>Novel energy conservation strategies and behaviour of Pelotomaculum schinkii driving syntrophic propionate catabolism.</title>
        <authorList>
            <person name="Hidalgo-Ahumada C.A.P."/>
            <person name="Nobu M.K."/>
            <person name="Narihiro T."/>
            <person name="Tamaki H."/>
            <person name="Liu W.T."/>
            <person name="Kamagata Y."/>
            <person name="Stams A.J.M."/>
            <person name="Imachi H."/>
            <person name="Sousa D.Z."/>
        </authorList>
    </citation>
    <scope>NUCLEOTIDE SEQUENCE [LARGE SCALE GENOMIC DNA]</scope>
    <source>
        <strain evidence="8 9">HH</strain>
    </source>
</reference>
<evidence type="ECO:0000256" key="1">
    <source>
        <dbReference type="ARBA" id="ARBA00004651"/>
    </source>
</evidence>
<evidence type="ECO:0000256" key="2">
    <source>
        <dbReference type="ARBA" id="ARBA00022475"/>
    </source>
</evidence>
<name>A0A4Y7R638_9FIRM</name>
<dbReference type="InterPro" id="IPR019264">
    <property type="entry name" value="DUF2179"/>
</dbReference>
<gene>
    <name evidence="8" type="ORF">Psch_04043</name>
</gene>
<comment type="subcellular location">
    <subcellularLocation>
        <location evidence="1">Cell membrane</location>
        <topology evidence="1">Multi-pass membrane protein</topology>
    </subcellularLocation>
</comment>
<dbReference type="Gene3D" id="3.30.70.120">
    <property type="match status" value="1"/>
</dbReference>
<feature type="transmembrane region" description="Helical" evidence="6">
    <location>
        <begin position="102"/>
        <end position="121"/>
    </location>
</feature>
<feature type="transmembrane region" description="Helical" evidence="6">
    <location>
        <begin position="41"/>
        <end position="66"/>
    </location>
</feature>
<feature type="transmembrane region" description="Helical" evidence="6">
    <location>
        <begin position="169"/>
        <end position="187"/>
    </location>
</feature>
<organism evidence="8 9">
    <name type="scientific">Pelotomaculum schinkii</name>
    <dbReference type="NCBI Taxonomy" id="78350"/>
    <lineage>
        <taxon>Bacteria</taxon>
        <taxon>Bacillati</taxon>
        <taxon>Bacillota</taxon>
        <taxon>Clostridia</taxon>
        <taxon>Eubacteriales</taxon>
        <taxon>Desulfotomaculaceae</taxon>
        <taxon>Pelotomaculum</taxon>
    </lineage>
</organism>
<protein>
    <recommendedName>
        <fullName evidence="7">DUF2179 domain-containing protein</fullName>
    </recommendedName>
</protein>
<dbReference type="InterPro" id="IPR051461">
    <property type="entry name" value="UPF0750_membrane"/>
</dbReference>
<dbReference type="Pfam" id="PF02588">
    <property type="entry name" value="YitT_membrane"/>
    <property type="match status" value="1"/>
</dbReference>
<keyword evidence="4 6" id="KW-1133">Transmembrane helix</keyword>
<feature type="transmembrane region" description="Helical" evidence="6">
    <location>
        <begin position="7"/>
        <end position="26"/>
    </location>
</feature>
<dbReference type="InterPro" id="IPR015867">
    <property type="entry name" value="N-reg_PII/ATP_PRibTrfase_C"/>
</dbReference>
<keyword evidence="2" id="KW-1003">Cell membrane</keyword>
<dbReference type="AlphaFoldDB" id="A0A4Y7R638"/>
<dbReference type="PIRSF" id="PIRSF006483">
    <property type="entry name" value="Membrane_protein_YitT"/>
    <property type="match status" value="1"/>
</dbReference>
<dbReference type="PANTHER" id="PTHR33545:SF5">
    <property type="entry name" value="UPF0750 MEMBRANE PROTEIN YITT"/>
    <property type="match status" value="1"/>
</dbReference>
<evidence type="ECO:0000256" key="6">
    <source>
        <dbReference type="SAM" id="Phobius"/>
    </source>
</evidence>
<dbReference type="Proteomes" id="UP000298324">
    <property type="component" value="Unassembled WGS sequence"/>
</dbReference>
<sequence>MKTVYEIAGVSLGVLLVALGLDMFLIPNKIAAGGVSGIATILHYLVGAPVGAAILALNIPLFAMGIYRLGLRFGFRSLYGTITLSLAVDLLAPALPVPTNDILLASLFGGVLTGLGMGLVFRHRGTTGGTDLAAAVLRTYTGVNIGQLLFLVDGAVVLAAGVAFRSAELAMYALITIFITAWLIDVVQEGISYAKAFLIISERPDEIAEAILAGLDRGATAWPAQGVYTGARREVLLSVVDRAEVTRLKEIVHGVDPRAFVILADVHEVLGEGFKEYK</sequence>
<dbReference type="EMBL" id="QFGA01000004">
    <property type="protein sequence ID" value="TEB04317.1"/>
    <property type="molecule type" value="Genomic_DNA"/>
</dbReference>